<accession>A0A9W4TWU5</accession>
<feature type="transmembrane region" description="Helical" evidence="11">
    <location>
        <begin position="228"/>
        <end position="248"/>
    </location>
</feature>
<name>A0A9W4TWU5_9ASCO</name>
<comment type="caution">
    <text evidence="13">The sequence shown here is derived from an EMBL/GenBank/DDBJ whole genome shotgun (WGS) entry which is preliminary data.</text>
</comment>
<comment type="subcellular location">
    <subcellularLocation>
        <location evidence="1">Endoplasmic reticulum membrane</location>
        <topology evidence="1">Multi-pass membrane protein</topology>
    </subcellularLocation>
</comment>
<keyword evidence="8 11" id="KW-0472">Membrane</keyword>
<dbReference type="GO" id="GO:0004222">
    <property type="term" value="F:metalloendopeptidase activity"/>
    <property type="evidence" value="ECO:0007669"/>
    <property type="project" value="InterPro"/>
</dbReference>
<evidence type="ECO:0000259" key="12">
    <source>
        <dbReference type="Pfam" id="PF02517"/>
    </source>
</evidence>
<evidence type="ECO:0000256" key="5">
    <source>
        <dbReference type="ARBA" id="ARBA00022801"/>
    </source>
</evidence>
<dbReference type="OrthoDB" id="271604at2759"/>
<feature type="transmembrane region" description="Helical" evidence="11">
    <location>
        <begin position="82"/>
        <end position="102"/>
    </location>
</feature>
<keyword evidence="4 11" id="KW-0812">Transmembrane</keyword>
<comment type="catalytic activity">
    <reaction evidence="9">
        <text>Hydrolyzes the peptide bond -P2-(S-farnesyl or geranylgeranyl)C-P1'-P2'-P3'-COOH where P1' and P2' are amino acids with aliphatic sidechains and P3' is any C-terminal residue.</text>
        <dbReference type="EC" id="3.4.26.1"/>
    </reaction>
</comment>
<dbReference type="GO" id="GO:0071586">
    <property type="term" value="P:CAAX-box protein processing"/>
    <property type="evidence" value="ECO:0007669"/>
    <property type="project" value="InterPro"/>
</dbReference>
<dbReference type="Proteomes" id="UP001152885">
    <property type="component" value="Unassembled WGS sequence"/>
</dbReference>
<evidence type="ECO:0000256" key="1">
    <source>
        <dbReference type="ARBA" id="ARBA00004477"/>
    </source>
</evidence>
<keyword evidence="3" id="KW-0645">Protease</keyword>
<evidence type="ECO:0000313" key="13">
    <source>
        <dbReference type="EMBL" id="CAI5759126.1"/>
    </source>
</evidence>
<dbReference type="PANTHER" id="PTHR13046:SF0">
    <property type="entry name" value="CAAX PRENYL PROTEASE 2"/>
    <property type="match status" value="1"/>
</dbReference>
<evidence type="ECO:0000256" key="10">
    <source>
        <dbReference type="ARBA" id="ARBA00049729"/>
    </source>
</evidence>
<feature type="transmembrane region" description="Helical" evidence="11">
    <location>
        <begin position="131"/>
        <end position="156"/>
    </location>
</feature>
<evidence type="ECO:0000256" key="8">
    <source>
        <dbReference type="ARBA" id="ARBA00023136"/>
    </source>
</evidence>
<dbReference type="EMBL" id="CANTUO010000004">
    <property type="protein sequence ID" value="CAI5759126.1"/>
    <property type="molecule type" value="Genomic_DNA"/>
</dbReference>
<dbReference type="PANTHER" id="PTHR13046">
    <property type="entry name" value="PROTEASE U48 CAAX PRENYL PROTEASE RCE1"/>
    <property type="match status" value="1"/>
</dbReference>
<dbReference type="EC" id="3.4.26.1" evidence="10"/>
<dbReference type="InterPro" id="IPR039731">
    <property type="entry name" value="Rce1"/>
</dbReference>
<comment type="similarity">
    <text evidence="2">Belongs to the peptidase U48 family.</text>
</comment>
<sequence>MINNDLLSIIIASSYVLAIYYEQPQNLKNLNRNNLQVLKYRLKRVSLLCALLILIIPNIIGESSYVENLKSIGIIPKNLKSIGNSLIFILIIYSSSIFKLLYTSNYQLIDFDQHWLIHFRDYIFAPITEELIYRGIVIFVSGIKWYTPFLFGIAHLHHGYQMYTEQQPIFRIFLVVLLQLSYTSLFGYLSQKIYVKYDYNLWCSILTHSICNLFGLPELKLDCKCPGGNIIFYTLLVIGFIAFIHELVV</sequence>
<evidence type="ECO:0000256" key="4">
    <source>
        <dbReference type="ARBA" id="ARBA00022692"/>
    </source>
</evidence>
<evidence type="ECO:0000256" key="11">
    <source>
        <dbReference type="SAM" id="Phobius"/>
    </source>
</evidence>
<keyword evidence="5" id="KW-0378">Hydrolase</keyword>
<organism evidence="13 14">
    <name type="scientific">Candida verbasci</name>
    <dbReference type="NCBI Taxonomy" id="1227364"/>
    <lineage>
        <taxon>Eukaryota</taxon>
        <taxon>Fungi</taxon>
        <taxon>Dikarya</taxon>
        <taxon>Ascomycota</taxon>
        <taxon>Saccharomycotina</taxon>
        <taxon>Pichiomycetes</taxon>
        <taxon>Debaryomycetaceae</taxon>
        <taxon>Candida/Lodderomyces clade</taxon>
        <taxon>Candida</taxon>
    </lineage>
</organism>
<feature type="domain" description="CAAX prenyl protease 2/Lysostaphin resistance protein A-like" evidence="12">
    <location>
        <begin position="115"/>
        <end position="214"/>
    </location>
</feature>
<evidence type="ECO:0000313" key="14">
    <source>
        <dbReference type="Proteomes" id="UP001152885"/>
    </source>
</evidence>
<reference evidence="13" key="1">
    <citation type="submission" date="2022-12" db="EMBL/GenBank/DDBJ databases">
        <authorList>
            <person name="Brejova B."/>
        </authorList>
    </citation>
    <scope>NUCLEOTIDE SEQUENCE</scope>
</reference>
<evidence type="ECO:0000256" key="6">
    <source>
        <dbReference type="ARBA" id="ARBA00022824"/>
    </source>
</evidence>
<keyword evidence="6" id="KW-0256">Endoplasmic reticulum</keyword>
<gene>
    <name evidence="13" type="ORF">CANVERA_P3635</name>
</gene>
<dbReference type="AlphaFoldDB" id="A0A9W4TWU5"/>
<keyword evidence="14" id="KW-1185">Reference proteome</keyword>
<evidence type="ECO:0000256" key="9">
    <source>
        <dbReference type="ARBA" id="ARBA00047280"/>
    </source>
</evidence>
<dbReference type="Pfam" id="PF02517">
    <property type="entry name" value="Rce1-like"/>
    <property type="match status" value="1"/>
</dbReference>
<dbReference type="InterPro" id="IPR003675">
    <property type="entry name" value="Rce1/LyrA-like_dom"/>
</dbReference>
<evidence type="ECO:0000256" key="7">
    <source>
        <dbReference type="ARBA" id="ARBA00022989"/>
    </source>
</evidence>
<keyword evidence="7 11" id="KW-1133">Transmembrane helix</keyword>
<feature type="transmembrane region" description="Helical" evidence="11">
    <location>
        <begin position="42"/>
        <end position="61"/>
    </location>
</feature>
<proteinExistence type="inferred from homology"/>
<feature type="transmembrane region" description="Helical" evidence="11">
    <location>
        <begin position="168"/>
        <end position="187"/>
    </location>
</feature>
<evidence type="ECO:0000256" key="3">
    <source>
        <dbReference type="ARBA" id="ARBA00022670"/>
    </source>
</evidence>
<evidence type="ECO:0000256" key="2">
    <source>
        <dbReference type="ARBA" id="ARBA00006897"/>
    </source>
</evidence>
<dbReference type="GO" id="GO:0005789">
    <property type="term" value="C:endoplasmic reticulum membrane"/>
    <property type="evidence" value="ECO:0007669"/>
    <property type="project" value="UniProtKB-SubCell"/>
</dbReference>
<protein>
    <recommendedName>
        <fullName evidence="10">intramembrane prenyl-peptidase Rce1</fullName>
        <ecNumber evidence="10">3.4.26.1</ecNumber>
    </recommendedName>
</protein>